<accession>A0AC35U4Y5</accession>
<reference evidence="2" key="1">
    <citation type="submission" date="2016-11" db="UniProtKB">
        <authorList>
            <consortium name="WormBaseParasite"/>
        </authorList>
    </citation>
    <scope>IDENTIFICATION</scope>
    <source>
        <strain evidence="2">KR3021</strain>
    </source>
</reference>
<protein>
    <submittedName>
        <fullName evidence="2">ATP-dependent RNA helicase DHX34</fullName>
    </submittedName>
</protein>
<name>A0AC35U4Y5_9BILA</name>
<evidence type="ECO:0000313" key="2">
    <source>
        <dbReference type="WBParaSite" id="RSKR_0000771200.1"/>
    </source>
</evidence>
<organism evidence="1 2">
    <name type="scientific">Rhabditophanes sp. KR3021</name>
    <dbReference type="NCBI Taxonomy" id="114890"/>
    <lineage>
        <taxon>Eukaryota</taxon>
        <taxon>Metazoa</taxon>
        <taxon>Ecdysozoa</taxon>
        <taxon>Nematoda</taxon>
        <taxon>Chromadorea</taxon>
        <taxon>Rhabditida</taxon>
        <taxon>Tylenchina</taxon>
        <taxon>Panagrolaimomorpha</taxon>
        <taxon>Strongyloidoidea</taxon>
        <taxon>Alloionematidae</taxon>
        <taxon>Rhabditophanes</taxon>
    </lineage>
</organism>
<dbReference type="Proteomes" id="UP000095286">
    <property type="component" value="Unplaced"/>
</dbReference>
<evidence type="ECO:0000313" key="1">
    <source>
        <dbReference type="Proteomes" id="UP000095286"/>
    </source>
</evidence>
<dbReference type="WBParaSite" id="RSKR_0000771200.1">
    <property type="protein sequence ID" value="RSKR_0000771200.1"/>
    <property type="gene ID" value="RSKR_0000771200"/>
</dbReference>
<proteinExistence type="predicted"/>
<sequence>MQNKLNDLKKSQKELPVFAKKDAILEMVKENQVLILAGETGSGKSTQIPQYLLNCGYENICVTQPRKIACKALAQRVAYESMNENGTVVGYSVRFEKSRTARTKLLFVTDGLLLRQMSSDKLLTKYDVIILDEVHERHVDGDIILGLLKKVLAIRPDLKLILMSATINVDLFQNYFPEASFIEVPGKLHPVELRYLPPKSIECSFEREKKKSEFNVEPYIEILGMIEKSTPVSERGDVLIFLNGLREMSKLAAVLKDKANENNKWIILMLHSMLSIEEQDKVFDLAPIGVRKCILSTNIAETSVTIDGIRFVVDSGKSNELTFDHTNHVHLLKESWISKASSNQRLGRAGRTGPGVCYRIYSKEQYEKMEPFNTSEINRISLQNLCLKIMNVSDEVDPREFDFIEKPDSKSLNFAMDNLRKCKILQEIEAPKLTHLGLILANLPTEIEVGKVVIYSKILSILDIGLTLAAGLEMKTLFVQASFNNLDTIDNRKYLLSRLGDTITLIKVYGEWLNEKYYEQDTTRWCKKLGIEQQRLYEVVKLRNQLKEILRSSEHFNADTFESDEEETATRADRKIKHGERRKLEQLKREARNEKTMIFKSRSIAFEVLEKAIKIREKLDDAMRKEFNKVKGTKSKSLHEMIISYAKLDVEFQLKRLTTKEYTTEGGIYEINDQGEKSTHELINVIPIHNDEIPMEEDDETTEVDLKKKKIIIFCDGCDKNLSFKNSIDFLRHKKKHH</sequence>